<dbReference type="GO" id="GO:0005524">
    <property type="term" value="F:ATP binding"/>
    <property type="evidence" value="ECO:0007669"/>
    <property type="project" value="UniProtKB-KW"/>
</dbReference>
<evidence type="ECO:0000256" key="6">
    <source>
        <dbReference type="ARBA" id="ARBA00022777"/>
    </source>
</evidence>
<evidence type="ECO:0000256" key="8">
    <source>
        <dbReference type="ARBA" id="ARBA00023167"/>
    </source>
</evidence>
<gene>
    <name evidence="10" type="ORF">AYY18_08210</name>
</gene>
<evidence type="ECO:0000313" key="11">
    <source>
        <dbReference type="Proteomes" id="UP000092377"/>
    </source>
</evidence>
<sequence>MTRATPAGYTPQTSKTLPAYLAAHLPPHLQSGGSPDDWQVEEVGDGNLNLVFIVRGSENTLVVKQSLPYVRAAGESWQLSLQRNYFEYHALLQEKRFAPDYVPDVYFYDETMALFVMEYLGDHIILRKALIAGTFVPDLAEKTGLFMAQTLFHTSDLGMNAQDKKALTAQFSANHELCKITEDLIFTEPYYPAPRNQHTSPQLDKDANAVMLDREMVQVAMRYKYKFMTQTQALLHGDLHSGSIMTGENSVQVIDPEFSFMGPMAFDTGNYIGNLYMAWFSQPAHRGNESDTAQYQQWLLSQISQTWSVFETEFRRLWAEKQQGDAWPRELYQEGLFDNKFLKTAQDNFFSELFQDTLVNAGLEINRRLLGFAGVADFKSIKDADLRATLERKALKLARELIVNARHYRSFDDITPFLSYC</sequence>
<dbReference type="EMBL" id="LZEY01000045">
    <property type="protein sequence ID" value="OBU05061.1"/>
    <property type="molecule type" value="Genomic_DNA"/>
</dbReference>
<feature type="domain" description="Aminoglycoside phosphotransferase" evidence="9">
    <location>
        <begin position="40"/>
        <end position="281"/>
    </location>
</feature>
<dbReference type="NCBIfam" id="TIGR01767">
    <property type="entry name" value="MTRK"/>
    <property type="match status" value="1"/>
</dbReference>
<evidence type="ECO:0000256" key="7">
    <source>
        <dbReference type="ARBA" id="ARBA00022840"/>
    </source>
</evidence>
<evidence type="ECO:0000256" key="5">
    <source>
        <dbReference type="ARBA" id="ARBA00022741"/>
    </source>
</evidence>
<name>A0A1B8H7L1_9GAMM</name>
<dbReference type="AlphaFoldDB" id="A0A1B8H7L1"/>
<comment type="similarity">
    <text evidence="1">Belongs to the methylthioribose kinase family.</text>
</comment>
<dbReference type="RefSeq" id="WP_067404444.1">
    <property type="nucleotide sequence ID" value="NZ_LZEY01000045.1"/>
</dbReference>
<comment type="caution">
    <text evidence="10">The sequence shown here is derived from an EMBL/GenBank/DDBJ whole genome shotgun (WGS) entry which is preliminary data.</text>
</comment>
<keyword evidence="11" id="KW-1185">Reference proteome</keyword>
<organism evidence="10 11">
    <name type="scientific">Morganella psychrotolerans</name>
    <dbReference type="NCBI Taxonomy" id="368603"/>
    <lineage>
        <taxon>Bacteria</taxon>
        <taxon>Pseudomonadati</taxon>
        <taxon>Pseudomonadota</taxon>
        <taxon>Gammaproteobacteria</taxon>
        <taxon>Enterobacterales</taxon>
        <taxon>Morganellaceae</taxon>
        <taxon>Morganella</taxon>
    </lineage>
</organism>
<dbReference type="Pfam" id="PF01636">
    <property type="entry name" value="APH"/>
    <property type="match status" value="1"/>
</dbReference>
<keyword evidence="4" id="KW-0808">Transferase</keyword>
<dbReference type="SUPFAM" id="SSF56112">
    <property type="entry name" value="Protein kinase-like (PK-like)"/>
    <property type="match status" value="1"/>
</dbReference>
<keyword evidence="7" id="KW-0067">ATP-binding</keyword>
<dbReference type="PIRSF" id="PIRSF031134">
    <property type="entry name" value="MTRK"/>
    <property type="match status" value="1"/>
</dbReference>
<dbReference type="PANTHER" id="PTHR34273">
    <property type="entry name" value="METHYLTHIORIBOSE KINASE"/>
    <property type="match status" value="1"/>
</dbReference>
<dbReference type="PANTHER" id="PTHR34273:SF2">
    <property type="entry name" value="METHYLTHIORIBOSE KINASE"/>
    <property type="match status" value="1"/>
</dbReference>
<dbReference type="GO" id="GO:0009086">
    <property type="term" value="P:methionine biosynthetic process"/>
    <property type="evidence" value="ECO:0007669"/>
    <property type="project" value="UniProtKB-KW"/>
</dbReference>
<comment type="subunit">
    <text evidence="2">Homodimer.</text>
</comment>
<protein>
    <recommendedName>
        <fullName evidence="3">S-methyl-5-thioribose kinase</fullName>
        <ecNumber evidence="3">2.7.1.100</ecNumber>
    </recommendedName>
</protein>
<keyword evidence="5" id="KW-0547">Nucleotide-binding</keyword>
<evidence type="ECO:0000256" key="2">
    <source>
        <dbReference type="ARBA" id="ARBA00011738"/>
    </source>
</evidence>
<dbReference type="GO" id="GO:0046522">
    <property type="term" value="F:S-methyl-5-thioribose kinase activity"/>
    <property type="evidence" value="ECO:0007669"/>
    <property type="project" value="UniProtKB-EC"/>
</dbReference>
<dbReference type="EC" id="2.7.1.100" evidence="3"/>
<dbReference type="Gene3D" id="3.90.1200.10">
    <property type="match status" value="1"/>
</dbReference>
<evidence type="ECO:0000256" key="4">
    <source>
        <dbReference type="ARBA" id="ARBA00022679"/>
    </source>
</evidence>
<keyword evidence="8" id="KW-0028">Amino-acid biosynthesis</keyword>
<dbReference type="Proteomes" id="UP000092377">
    <property type="component" value="Unassembled WGS sequence"/>
</dbReference>
<dbReference type="Gene3D" id="3.30.200.20">
    <property type="entry name" value="Phosphorylase Kinase, domain 1"/>
    <property type="match status" value="1"/>
</dbReference>
<keyword evidence="6 10" id="KW-0418">Kinase</keyword>
<reference evidence="11" key="1">
    <citation type="submission" date="2016-06" db="EMBL/GenBank/DDBJ databases">
        <authorList>
            <person name="Butler K."/>
        </authorList>
    </citation>
    <scope>NUCLEOTIDE SEQUENCE [LARGE SCALE GENOMIC DNA]</scope>
    <source>
        <strain evidence="11">GCSL-Mp20</strain>
    </source>
</reference>
<evidence type="ECO:0000259" key="9">
    <source>
        <dbReference type="Pfam" id="PF01636"/>
    </source>
</evidence>
<dbReference type="OrthoDB" id="9777791at2"/>
<evidence type="ECO:0000256" key="3">
    <source>
        <dbReference type="ARBA" id="ARBA00012128"/>
    </source>
</evidence>
<dbReference type="InterPro" id="IPR002575">
    <property type="entry name" value="Aminoglycoside_PTrfase"/>
</dbReference>
<evidence type="ECO:0000256" key="1">
    <source>
        <dbReference type="ARBA" id="ARBA00010165"/>
    </source>
</evidence>
<keyword evidence="8" id="KW-0486">Methionine biosynthesis</keyword>
<accession>A0A1B8H7L1</accession>
<dbReference type="InterPro" id="IPR009212">
    <property type="entry name" value="Methylthioribose_kinase"/>
</dbReference>
<evidence type="ECO:0000313" key="10">
    <source>
        <dbReference type="EMBL" id="OBU05061.1"/>
    </source>
</evidence>
<dbReference type="InterPro" id="IPR011009">
    <property type="entry name" value="Kinase-like_dom_sf"/>
</dbReference>
<proteinExistence type="inferred from homology"/>